<sequence>MKIGSAVCPKCQTISEYSGRPGGNGKCNLFAAIASPGASKETAGTPYALPTNADSAPPRECPVTQMEALGYMLVTFL</sequence>
<dbReference type="Proteomes" id="UP000774326">
    <property type="component" value="Unassembled WGS sequence"/>
</dbReference>
<evidence type="ECO:0000313" key="3">
    <source>
        <dbReference type="Proteomes" id="UP000774326"/>
    </source>
</evidence>
<keyword evidence="3" id="KW-1185">Reference proteome</keyword>
<organism evidence="2 3">
    <name type="scientific">Wickerhamomyces pijperi</name>
    <name type="common">Yeast</name>
    <name type="synonym">Pichia pijperi</name>
    <dbReference type="NCBI Taxonomy" id="599730"/>
    <lineage>
        <taxon>Eukaryota</taxon>
        <taxon>Fungi</taxon>
        <taxon>Dikarya</taxon>
        <taxon>Ascomycota</taxon>
        <taxon>Saccharomycotina</taxon>
        <taxon>Saccharomycetes</taxon>
        <taxon>Phaffomycetales</taxon>
        <taxon>Wickerhamomycetaceae</taxon>
        <taxon>Wickerhamomyces</taxon>
    </lineage>
</organism>
<feature type="region of interest" description="Disordered" evidence="1">
    <location>
        <begin position="38"/>
        <end position="59"/>
    </location>
</feature>
<gene>
    <name evidence="2" type="ORF">WICPIJ_009039</name>
</gene>
<comment type="caution">
    <text evidence="2">The sequence shown here is derived from an EMBL/GenBank/DDBJ whole genome shotgun (WGS) entry which is preliminary data.</text>
</comment>
<evidence type="ECO:0000313" key="2">
    <source>
        <dbReference type="EMBL" id="KAH3677071.1"/>
    </source>
</evidence>
<evidence type="ECO:0000256" key="1">
    <source>
        <dbReference type="SAM" id="MobiDB-lite"/>
    </source>
</evidence>
<dbReference type="EMBL" id="JAEUBG010005196">
    <property type="protein sequence ID" value="KAH3677071.1"/>
    <property type="molecule type" value="Genomic_DNA"/>
</dbReference>
<name>A0A9P8TFK6_WICPI</name>
<reference evidence="2" key="2">
    <citation type="submission" date="2021-01" db="EMBL/GenBank/DDBJ databases">
        <authorList>
            <person name="Schikora-Tamarit M.A."/>
        </authorList>
    </citation>
    <scope>NUCLEOTIDE SEQUENCE</scope>
    <source>
        <strain evidence="2">CBS2887</strain>
    </source>
</reference>
<proteinExistence type="predicted"/>
<reference evidence="2" key="1">
    <citation type="journal article" date="2021" name="Open Biol.">
        <title>Shared evolutionary footprints suggest mitochondrial oxidative damage underlies multiple complex I losses in fungi.</title>
        <authorList>
            <person name="Schikora-Tamarit M.A."/>
            <person name="Marcet-Houben M."/>
            <person name="Nosek J."/>
            <person name="Gabaldon T."/>
        </authorList>
    </citation>
    <scope>NUCLEOTIDE SEQUENCE</scope>
    <source>
        <strain evidence="2">CBS2887</strain>
    </source>
</reference>
<dbReference type="AlphaFoldDB" id="A0A9P8TFK6"/>
<accession>A0A9P8TFK6</accession>
<protein>
    <submittedName>
        <fullName evidence="2">Uncharacterized protein</fullName>
    </submittedName>
</protein>